<dbReference type="PANTHER" id="PTHR30426:SF0">
    <property type="entry name" value="4-HYDROXY-3-METHYLBUT-2-ENYL DIPHOSPHATE REDUCTASE"/>
    <property type="match status" value="1"/>
</dbReference>
<dbReference type="InterPro" id="IPR003451">
    <property type="entry name" value="LytB/IspH"/>
</dbReference>
<feature type="active site" description="Proton donor" evidence="5">
    <location>
        <position position="127"/>
    </location>
</feature>
<dbReference type="InterPro" id="IPR012340">
    <property type="entry name" value="NA-bd_OB-fold"/>
</dbReference>
<dbReference type="NCBIfam" id="NF005208">
    <property type="entry name" value="PRK06676.1"/>
    <property type="match status" value="1"/>
</dbReference>
<dbReference type="CDD" id="cd04465">
    <property type="entry name" value="S1_RPS1_repeat_ec2_hs2"/>
    <property type="match status" value="1"/>
</dbReference>
<comment type="cofactor">
    <cofactor evidence="5">
        <name>[4Fe-4S] cluster</name>
        <dbReference type="ChEBI" id="CHEBI:49883"/>
    </cofactor>
    <text evidence="5">Binds 1 [4Fe-4S] cluster per subunit.</text>
</comment>
<evidence type="ECO:0000256" key="2">
    <source>
        <dbReference type="ARBA" id="ARBA00022723"/>
    </source>
</evidence>
<feature type="region of interest" description="Disordered" evidence="6">
    <location>
        <begin position="633"/>
        <end position="668"/>
    </location>
</feature>
<evidence type="ECO:0000313" key="8">
    <source>
        <dbReference type="EMBL" id="MCQ4637357.1"/>
    </source>
</evidence>
<feature type="binding site" evidence="5">
    <location>
        <position position="218"/>
    </location>
    <ligand>
        <name>(2E)-4-hydroxy-3-methylbut-2-enyl diphosphate</name>
        <dbReference type="ChEBI" id="CHEBI:128753"/>
    </ligand>
</feature>
<feature type="binding site" evidence="5">
    <location>
        <position position="75"/>
    </location>
    <ligand>
        <name>dimethylallyl diphosphate</name>
        <dbReference type="ChEBI" id="CHEBI:57623"/>
    </ligand>
</feature>
<protein>
    <recommendedName>
        <fullName evidence="5">4-hydroxy-3-methylbut-2-enyl diphosphate reductase</fullName>
        <shortName evidence="5">HMBPP reductase</shortName>
        <ecNumber evidence="5">1.17.7.4</ecNumber>
    </recommendedName>
</protein>
<dbReference type="Proteomes" id="UP001524502">
    <property type="component" value="Unassembled WGS sequence"/>
</dbReference>
<dbReference type="PROSITE" id="PS50126">
    <property type="entry name" value="S1"/>
    <property type="match status" value="4"/>
</dbReference>
<name>A0ABT1RQ85_9FIRM</name>
<feature type="binding site" evidence="5">
    <location>
        <position position="162"/>
    </location>
    <ligand>
        <name>(2E)-4-hydroxy-3-methylbut-2-enyl diphosphate</name>
        <dbReference type="ChEBI" id="CHEBI:128753"/>
    </ligand>
</feature>
<feature type="binding site" evidence="5">
    <location>
        <position position="262"/>
    </location>
    <ligand>
        <name>dimethylallyl diphosphate</name>
        <dbReference type="ChEBI" id="CHEBI:57623"/>
    </ligand>
</feature>
<feature type="binding site" evidence="5">
    <location>
        <position position="220"/>
    </location>
    <ligand>
        <name>dimethylallyl diphosphate</name>
        <dbReference type="ChEBI" id="CHEBI:57623"/>
    </ligand>
</feature>
<dbReference type="CDD" id="cd05687">
    <property type="entry name" value="S1_RPS1_repeat_ec1_hs1"/>
    <property type="match status" value="1"/>
</dbReference>
<keyword evidence="3 5" id="KW-0408">Iron</keyword>
<keyword evidence="9" id="KW-1185">Reference proteome</keyword>
<dbReference type="EMBL" id="JANFXK010000012">
    <property type="protein sequence ID" value="MCQ4637357.1"/>
    <property type="molecule type" value="Genomic_DNA"/>
</dbReference>
<feature type="domain" description="S1 motif" evidence="7">
    <location>
        <begin position="393"/>
        <end position="459"/>
    </location>
</feature>
<dbReference type="GO" id="GO:0051745">
    <property type="term" value="F:4-hydroxy-3-methylbut-2-enyl diphosphate reductase activity"/>
    <property type="evidence" value="ECO:0007669"/>
    <property type="project" value="UniProtKB-EC"/>
</dbReference>
<comment type="similarity">
    <text evidence="5">Belongs to the IspH family.</text>
</comment>
<dbReference type="Gene3D" id="3.40.1010.20">
    <property type="entry name" value="4-hydroxy-3-methylbut-2-enyl diphosphate reductase, catalytic domain"/>
    <property type="match status" value="2"/>
</dbReference>
<dbReference type="RefSeq" id="WP_256132547.1">
    <property type="nucleotide sequence ID" value="NZ_JANFXK010000012.1"/>
</dbReference>
<dbReference type="Pfam" id="PF02401">
    <property type="entry name" value="LYTB"/>
    <property type="match status" value="1"/>
</dbReference>
<evidence type="ECO:0000256" key="6">
    <source>
        <dbReference type="SAM" id="MobiDB-lite"/>
    </source>
</evidence>
<dbReference type="SUPFAM" id="SSF50249">
    <property type="entry name" value="Nucleic acid-binding proteins"/>
    <property type="match status" value="4"/>
</dbReference>
<keyword evidence="8" id="KW-0687">Ribonucleoprotein</keyword>
<feature type="binding site" evidence="5">
    <location>
        <position position="262"/>
    </location>
    <ligand>
        <name>isopentenyl diphosphate</name>
        <dbReference type="ChEBI" id="CHEBI:128769"/>
    </ligand>
</feature>
<feature type="binding site" evidence="5">
    <location>
        <position position="75"/>
    </location>
    <ligand>
        <name>isopentenyl diphosphate</name>
        <dbReference type="ChEBI" id="CHEBI:128769"/>
    </ligand>
</feature>
<sequence length="668" mass="73814">MKEIIRADHSGFCFGVRQAIDKAEKAADQCQGSIYSCGSLIHNKLVTEKLEKKGIQVIKSPDEAEIGSTVIVRSHGEGKQFYDIAEHRSLKLVDATCPFVARIHDLVRTAREKGKNILIVGDKNHPEVCGINGWCGDSAIIVNSAEEAARIEEDDLFVVAQTTIRSSVFDEVLEALEKSGKTFSVTNTICNATANRQKSCMETAKKAELMLVLGDTQSSNTKKLYDISKKYCTNTHFVENIKDLPLKEVEKCNRIGVAAGASTPECLIKEVIANMSENTLENNNEMNSMDDLMDEIEKSLRLPRGGEIVTGKVHQVTDKEIIVNLGCKKDGIIPSDEITLEGDQKLTDLYQEGDEIQAKVVKTDDGDGSILLSKKKLEVGEHWDEINQALEDKSIIEVKVVRPVNGGVIATYKEVSGFIPLSQLSDRYVENAEEFVGQTLPVRVSRVDQRRGKAVFSHKMHLNDEKNARIAEIWEGLNVDDVVEGTVMRFTDYGAFVDIGGIDGLLHISEISWGKLKHPQEVLNIGDKIRVKVLSMNAEKGKISLGLKQNQPEPWSVINDKYEIGQVVKGKVVQIKEYGAFVELEPGLDGLVHISEVAHKRVGNIADELTVGQDVSAKILEIDQDRRRISLSIKETLDSEDQPLDGEGEEPVAEAVEDVEAETAETEE</sequence>
<comment type="catalytic activity">
    <reaction evidence="5">
        <text>isopentenyl diphosphate + 2 oxidized [2Fe-2S]-[ferredoxin] + H2O = (2E)-4-hydroxy-3-methylbut-2-enyl diphosphate + 2 reduced [2Fe-2S]-[ferredoxin] + 2 H(+)</text>
        <dbReference type="Rhea" id="RHEA:24488"/>
        <dbReference type="Rhea" id="RHEA-COMP:10000"/>
        <dbReference type="Rhea" id="RHEA-COMP:10001"/>
        <dbReference type="ChEBI" id="CHEBI:15377"/>
        <dbReference type="ChEBI" id="CHEBI:15378"/>
        <dbReference type="ChEBI" id="CHEBI:33737"/>
        <dbReference type="ChEBI" id="CHEBI:33738"/>
        <dbReference type="ChEBI" id="CHEBI:128753"/>
        <dbReference type="ChEBI" id="CHEBI:128769"/>
        <dbReference type="EC" id="1.17.7.4"/>
    </reaction>
</comment>
<dbReference type="PRINTS" id="PR00681">
    <property type="entry name" value="RIBOSOMALS1"/>
</dbReference>
<feature type="binding site" evidence="5">
    <location>
        <position position="125"/>
    </location>
    <ligand>
        <name>dimethylallyl diphosphate</name>
        <dbReference type="ChEBI" id="CHEBI:57623"/>
    </ligand>
</feature>
<accession>A0ABT1RQ85</accession>
<feature type="binding site" evidence="5">
    <location>
        <position position="262"/>
    </location>
    <ligand>
        <name>(2E)-4-hydroxy-3-methylbut-2-enyl diphosphate</name>
        <dbReference type="ChEBI" id="CHEBI:128753"/>
    </ligand>
</feature>
<evidence type="ECO:0000256" key="4">
    <source>
        <dbReference type="ARBA" id="ARBA00023014"/>
    </source>
</evidence>
<comment type="function">
    <text evidence="5">Catalyzes the conversion of 1-hydroxy-2-methyl-2-(E)-butenyl 4-diphosphate (HMBPP) into a mixture of isopentenyl diphosphate (IPP) and dimethylallyl diphosphate (DMAPP). Acts in the terminal step of the DOXP/MEP pathway for isoprenoid precursor biosynthesis.</text>
</comment>
<comment type="caution">
    <text evidence="8">The sequence shown here is derived from an EMBL/GenBank/DDBJ whole genome shotgun (WGS) entry which is preliminary data.</text>
</comment>
<keyword evidence="8" id="KW-0689">Ribosomal protein</keyword>
<keyword evidence="4 5" id="KW-0411">Iron-sulfur</keyword>
<dbReference type="PANTHER" id="PTHR30426">
    <property type="entry name" value="4-HYDROXY-3-METHYLBUT-2-ENYL DIPHOSPHATE REDUCTASE"/>
    <property type="match status" value="1"/>
</dbReference>
<evidence type="ECO:0000259" key="7">
    <source>
        <dbReference type="PROSITE" id="PS50126"/>
    </source>
</evidence>
<feature type="binding site" evidence="5">
    <location>
        <position position="219"/>
    </location>
    <ligand>
        <name>dimethylallyl diphosphate</name>
        <dbReference type="ChEBI" id="CHEBI:57623"/>
    </ligand>
</feature>
<dbReference type="CDD" id="cd05688">
    <property type="entry name" value="S1_RPS1_repeat_ec3"/>
    <property type="match status" value="1"/>
</dbReference>
<evidence type="ECO:0000256" key="3">
    <source>
        <dbReference type="ARBA" id="ARBA00023004"/>
    </source>
</evidence>
<dbReference type="HAMAP" id="MF_00191">
    <property type="entry name" value="IspH"/>
    <property type="match status" value="1"/>
</dbReference>
<feature type="binding site" evidence="5">
    <location>
        <position position="218"/>
    </location>
    <ligand>
        <name>isopentenyl diphosphate</name>
        <dbReference type="ChEBI" id="CHEBI:128769"/>
    </ligand>
</feature>
<keyword evidence="1 5" id="KW-0004">4Fe-4S</keyword>
<feature type="domain" description="S1 motif" evidence="7">
    <location>
        <begin position="306"/>
        <end position="375"/>
    </location>
</feature>
<keyword evidence="2 5" id="KW-0479">Metal-binding</keyword>
<dbReference type="Gene3D" id="2.40.50.140">
    <property type="entry name" value="Nucleic acid-binding proteins"/>
    <property type="match status" value="4"/>
</dbReference>
<feature type="domain" description="S1 motif" evidence="7">
    <location>
        <begin position="480"/>
        <end position="548"/>
    </location>
</feature>
<feature type="binding site" evidence="5">
    <location>
        <position position="219"/>
    </location>
    <ligand>
        <name>isopentenyl diphosphate</name>
        <dbReference type="ChEBI" id="CHEBI:128769"/>
    </ligand>
</feature>
<evidence type="ECO:0000313" key="9">
    <source>
        <dbReference type="Proteomes" id="UP001524502"/>
    </source>
</evidence>
<feature type="compositionally biased region" description="Acidic residues" evidence="6">
    <location>
        <begin position="638"/>
        <end position="668"/>
    </location>
</feature>
<dbReference type="NCBIfam" id="TIGR00216">
    <property type="entry name" value="ispH_lytB"/>
    <property type="match status" value="1"/>
</dbReference>
<dbReference type="Gene3D" id="3.40.50.11270">
    <property type="match status" value="1"/>
</dbReference>
<dbReference type="CDD" id="cd13944">
    <property type="entry name" value="lytB_ispH"/>
    <property type="match status" value="1"/>
</dbReference>
<gene>
    <name evidence="5" type="primary">ispH</name>
    <name evidence="8" type="ORF">NE619_11540</name>
</gene>
<dbReference type="NCBIfam" id="NF000907">
    <property type="entry name" value="PRK00087.1"/>
    <property type="match status" value="1"/>
</dbReference>
<dbReference type="EC" id="1.17.7.4" evidence="5"/>
<feature type="domain" description="S1 motif" evidence="7">
    <location>
        <begin position="565"/>
        <end position="634"/>
    </location>
</feature>
<feature type="binding site" evidence="5">
    <location>
        <position position="125"/>
    </location>
    <ligand>
        <name>isopentenyl diphosphate</name>
        <dbReference type="ChEBI" id="CHEBI:128769"/>
    </ligand>
</feature>
<feature type="binding site" evidence="5">
    <location>
        <position position="220"/>
    </location>
    <ligand>
        <name>isopentenyl diphosphate</name>
        <dbReference type="ChEBI" id="CHEBI:128769"/>
    </ligand>
</feature>
<feature type="binding site" evidence="5">
    <location>
        <position position="125"/>
    </location>
    <ligand>
        <name>(2E)-4-hydroxy-3-methylbut-2-enyl diphosphate</name>
        <dbReference type="ChEBI" id="CHEBI:128753"/>
    </ligand>
</feature>
<keyword evidence="5" id="KW-0414">Isoprene biosynthesis</keyword>
<feature type="binding site" evidence="5">
    <location>
        <position position="218"/>
    </location>
    <ligand>
        <name>dimethylallyl diphosphate</name>
        <dbReference type="ChEBI" id="CHEBI:57623"/>
    </ligand>
</feature>
<feature type="binding site" evidence="5">
    <location>
        <position position="75"/>
    </location>
    <ligand>
        <name>(2E)-4-hydroxy-3-methylbut-2-enyl diphosphate</name>
        <dbReference type="ChEBI" id="CHEBI:128753"/>
    </ligand>
</feature>
<feature type="binding site" evidence="5">
    <location>
        <position position="220"/>
    </location>
    <ligand>
        <name>(2E)-4-hydroxy-3-methylbut-2-enyl diphosphate</name>
        <dbReference type="ChEBI" id="CHEBI:128753"/>
    </ligand>
</feature>
<feature type="binding site" evidence="5">
    <location>
        <position position="97"/>
    </location>
    <ligand>
        <name>[4Fe-4S] cluster</name>
        <dbReference type="ChEBI" id="CHEBI:49883"/>
    </ligand>
</feature>
<dbReference type="InterPro" id="IPR003029">
    <property type="entry name" value="S1_domain"/>
</dbReference>
<feature type="binding site" evidence="5">
    <location>
        <position position="219"/>
    </location>
    <ligand>
        <name>(2E)-4-hydroxy-3-methylbut-2-enyl diphosphate</name>
        <dbReference type="ChEBI" id="CHEBI:128753"/>
    </ligand>
</feature>
<proteinExistence type="inferred from homology"/>
<comment type="pathway">
    <text evidence="5">Isoprenoid biosynthesis; dimethylallyl diphosphate biosynthesis; dimethylallyl diphosphate from (2E)-4-hydroxy-3-methylbutenyl diphosphate: step 1/1.</text>
</comment>
<evidence type="ECO:0000256" key="5">
    <source>
        <dbReference type="HAMAP-Rule" id="MF_00191"/>
    </source>
</evidence>
<feature type="binding site" evidence="5">
    <location>
        <position position="42"/>
    </location>
    <ligand>
        <name>(2E)-4-hydroxy-3-methylbut-2-enyl diphosphate</name>
        <dbReference type="ChEBI" id="CHEBI:128753"/>
    </ligand>
</feature>
<comment type="catalytic activity">
    <reaction evidence="5">
        <text>dimethylallyl diphosphate + 2 oxidized [2Fe-2S]-[ferredoxin] + H2O = (2E)-4-hydroxy-3-methylbut-2-enyl diphosphate + 2 reduced [2Fe-2S]-[ferredoxin] + 2 H(+)</text>
        <dbReference type="Rhea" id="RHEA:24825"/>
        <dbReference type="Rhea" id="RHEA-COMP:10000"/>
        <dbReference type="Rhea" id="RHEA-COMP:10001"/>
        <dbReference type="ChEBI" id="CHEBI:15377"/>
        <dbReference type="ChEBI" id="CHEBI:15378"/>
        <dbReference type="ChEBI" id="CHEBI:33737"/>
        <dbReference type="ChEBI" id="CHEBI:33738"/>
        <dbReference type="ChEBI" id="CHEBI:57623"/>
        <dbReference type="ChEBI" id="CHEBI:128753"/>
        <dbReference type="EC" id="1.17.7.4"/>
    </reaction>
</comment>
<comment type="pathway">
    <text evidence="5">Isoprenoid biosynthesis; isopentenyl diphosphate biosynthesis via DXP pathway; isopentenyl diphosphate from 1-deoxy-D-xylulose 5-phosphate: step 6/6.</text>
</comment>
<reference evidence="8 9" key="1">
    <citation type="submission" date="2022-06" db="EMBL/GenBank/DDBJ databases">
        <title>Isolation of gut microbiota from human fecal samples.</title>
        <authorList>
            <person name="Pamer E.G."/>
            <person name="Barat B."/>
            <person name="Waligurski E."/>
            <person name="Medina S."/>
            <person name="Paddock L."/>
            <person name="Mostad J."/>
        </authorList>
    </citation>
    <scope>NUCLEOTIDE SEQUENCE [LARGE SCALE GENOMIC DNA]</scope>
    <source>
        <strain evidence="8 9">SL.3.17</strain>
    </source>
</reference>
<feature type="binding site" evidence="5">
    <location>
        <position position="42"/>
    </location>
    <ligand>
        <name>isopentenyl diphosphate</name>
        <dbReference type="ChEBI" id="CHEBI:128769"/>
    </ligand>
</feature>
<dbReference type="SMART" id="SM00316">
    <property type="entry name" value="S1"/>
    <property type="match status" value="4"/>
</dbReference>
<dbReference type="GO" id="GO:0005840">
    <property type="term" value="C:ribosome"/>
    <property type="evidence" value="ECO:0007669"/>
    <property type="project" value="UniProtKB-KW"/>
</dbReference>
<evidence type="ECO:0000256" key="1">
    <source>
        <dbReference type="ARBA" id="ARBA00022485"/>
    </source>
</evidence>
<feature type="binding site" evidence="5">
    <location>
        <position position="190"/>
    </location>
    <ligand>
        <name>[4Fe-4S] cluster</name>
        <dbReference type="ChEBI" id="CHEBI:49883"/>
    </ligand>
</feature>
<dbReference type="Pfam" id="PF00575">
    <property type="entry name" value="S1"/>
    <property type="match status" value="4"/>
</dbReference>
<organism evidence="8 9">
    <name type="scientific">Anaerovorax odorimutans</name>
    <dbReference type="NCBI Taxonomy" id="109327"/>
    <lineage>
        <taxon>Bacteria</taxon>
        <taxon>Bacillati</taxon>
        <taxon>Bacillota</taxon>
        <taxon>Clostridia</taxon>
        <taxon>Peptostreptococcales</taxon>
        <taxon>Anaerovoracaceae</taxon>
        <taxon>Anaerovorax</taxon>
    </lineage>
</organism>
<feature type="binding site" evidence="5">
    <location>
        <position position="13"/>
    </location>
    <ligand>
        <name>[4Fe-4S] cluster</name>
        <dbReference type="ChEBI" id="CHEBI:49883"/>
    </ligand>
</feature>
<keyword evidence="5 8" id="KW-0560">Oxidoreductase</keyword>
<feature type="binding site" evidence="5">
    <location>
        <position position="42"/>
    </location>
    <ligand>
        <name>dimethylallyl diphosphate</name>
        <dbReference type="ChEBI" id="CHEBI:57623"/>
    </ligand>
</feature>
<dbReference type="InterPro" id="IPR035104">
    <property type="entry name" value="Ribosomal_protein_S1-like"/>
</dbReference>